<sequence length="407" mass="47491">MLEKILLLKNPKYILLLILLLTAFLRLYRLDYPNKYIFDEVYHGFTATEYLKGSKEAWEWWTKAPEGVAYEWTHPPLAKEIMTASMFITRSQDAWAWRLPAALLGILSVFVVYKLGLILLKNNSSALIATFIFSIDGLNFVQSRIGMNDIYHVTFFLLSLLTLLNKRVIFSAILFGLAISSKWAAIYGLLFLFIPYLLFKQQYRKLTLFIIIPPLVYLTSYIPFFLHGHALDQFIKLQQQMWWYHTGLKAAHDYASPWWSWPLNLYPVWYFVDYQKDKIANIFASGNPPVFWFGIIALILTGWEAVKKRSFNLFLILMGFLVFWLPWAISPRIMFLYHYSPSVPFLTLALGHQLGSRFDNKRKGMVLLLLSIMVAGFILLFPFLTGMHIPSFLVHLFFLTNLTKNPF</sequence>
<evidence type="ECO:0000259" key="12">
    <source>
        <dbReference type="Pfam" id="PF16192"/>
    </source>
</evidence>
<comment type="similarity">
    <text evidence="3 10">Belongs to the glycosyltransferase 39 family.</text>
</comment>
<keyword evidence="8 10" id="KW-0472">Membrane</keyword>
<dbReference type="GO" id="GO:0004169">
    <property type="term" value="F:dolichyl-phosphate-mannose-protein mannosyltransferase activity"/>
    <property type="evidence" value="ECO:0007669"/>
    <property type="project" value="UniProtKB-UniRule"/>
</dbReference>
<evidence type="ECO:0000256" key="6">
    <source>
        <dbReference type="ARBA" id="ARBA00022692"/>
    </source>
</evidence>
<evidence type="ECO:0000256" key="2">
    <source>
        <dbReference type="ARBA" id="ARBA00004922"/>
    </source>
</evidence>
<feature type="transmembrane region" description="Helical" evidence="10">
    <location>
        <begin position="313"/>
        <end position="329"/>
    </location>
</feature>
<feature type="transmembrane region" description="Helical" evidence="10">
    <location>
        <begin position="366"/>
        <end position="389"/>
    </location>
</feature>
<dbReference type="PANTHER" id="PTHR10050">
    <property type="entry name" value="DOLICHYL-PHOSPHATE-MANNOSE--PROTEIN MANNOSYLTRANSFERASE"/>
    <property type="match status" value="1"/>
</dbReference>
<comment type="subcellular location">
    <subcellularLocation>
        <location evidence="10">Cell membrane</location>
    </subcellularLocation>
    <subcellularLocation>
        <location evidence="1">Endomembrane system</location>
        <topology evidence="1">Multi-pass membrane protein</topology>
    </subcellularLocation>
</comment>
<dbReference type="Pfam" id="PF02366">
    <property type="entry name" value="PMT"/>
    <property type="match status" value="1"/>
</dbReference>
<dbReference type="InterPro" id="IPR032421">
    <property type="entry name" value="PMT_4TMC"/>
</dbReference>
<keyword evidence="10" id="KW-1003">Cell membrane</keyword>
<evidence type="ECO:0000256" key="7">
    <source>
        <dbReference type="ARBA" id="ARBA00022989"/>
    </source>
</evidence>
<dbReference type="GO" id="GO:0012505">
    <property type="term" value="C:endomembrane system"/>
    <property type="evidence" value="ECO:0007669"/>
    <property type="project" value="UniProtKB-SubCell"/>
</dbReference>
<dbReference type="AlphaFoldDB" id="A0A0G0KI38"/>
<feature type="transmembrane region" description="Helical" evidence="10">
    <location>
        <begin position="125"/>
        <end position="141"/>
    </location>
</feature>
<evidence type="ECO:0000313" key="13">
    <source>
        <dbReference type="EMBL" id="KKQ78447.1"/>
    </source>
</evidence>
<keyword evidence="7 10" id="KW-1133">Transmembrane helix</keyword>
<feature type="transmembrane region" description="Helical" evidence="10">
    <location>
        <begin position="290"/>
        <end position="306"/>
    </location>
</feature>
<evidence type="ECO:0000256" key="1">
    <source>
        <dbReference type="ARBA" id="ARBA00004127"/>
    </source>
</evidence>
<evidence type="ECO:0000256" key="5">
    <source>
        <dbReference type="ARBA" id="ARBA00022679"/>
    </source>
</evidence>
<proteinExistence type="inferred from homology"/>
<dbReference type="EMBL" id="LBVC01000021">
    <property type="protein sequence ID" value="KKQ78447.1"/>
    <property type="molecule type" value="Genomic_DNA"/>
</dbReference>
<evidence type="ECO:0000256" key="4">
    <source>
        <dbReference type="ARBA" id="ARBA00022676"/>
    </source>
</evidence>
<comment type="pathway">
    <text evidence="2 10">Protein modification; protein glycosylation.</text>
</comment>
<evidence type="ECO:0000256" key="3">
    <source>
        <dbReference type="ARBA" id="ARBA00007222"/>
    </source>
</evidence>
<dbReference type="Pfam" id="PF16192">
    <property type="entry name" value="PMT_4TMC"/>
    <property type="match status" value="1"/>
</dbReference>
<dbReference type="InterPro" id="IPR027005">
    <property type="entry name" value="PMT-like"/>
</dbReference>
<dbReference type="Proteomes" id="UP000034324">
    <property type="component" value="Unassembled WGS sequence"/>
</dbReference>
<feature type="domain" description="ArnT-like N-terminal" evidence="11">
    <location>
        <begin position="18"/>
        <end position="209"/>
    </location>
</feature>
<name>A0A0G0KI38_9BACT</name>
<feature type="domain" description="Protein O-mannosyl-transferase C-terminal four TM" evidence="12">
    <location>
        <begin position="231"/>
        <end position="391"/>
    </location>
</feature>
<dbReference type="UniPathway" id="UPA00378"/>
<accession>A0A0G0KI38</accession>
<evidence type="ECO:0000256" key="8">
    <source>
        <dbReference type="ARBA" id="ARBA00023136"/>
    </source>
</evidence>
<evidence type="ECO:0000256" key="9">
    <source>
        <dbReference type="ARBA" id="ARBA00093617"/>
    </source>
</evidence>
<evidence type="ECO:0000256" key="10">
    <source>
        <dbReference type="RuleBase" id="RU367007"/>
    </source>
</evidence>
<protein>
    <recommendedName>
        <fullName evidence="9 10">Polyprenol-phosphate-mannose--protein mannosyltransferase</fullName>
        <ecNumber evidence="10">2.4.1.-</ecNumber>
    </recommendedName>
</protein>
<dbReference type="EC" id="2.4.1.-" evidence="10"/>
<reference evidence="13 14" key="1">
    <citation type="journal article" date="2015" name="Nature">
        <title>rRNA introns, odd ribosomes, and small enigmatic genomes across a large radiation of phyla.</title>
        <authorList>
            <person name="Brown C.T."/>
            <person name="Hug L.A."/>
            <person name="Thomas B.C."/>
            <person name="Sharon I."/>
            <person name="Castelle C.J."/>
            <person name="Singh A."/>
            <person name="Wilkins M.J."/>
            <person name="Williams K.H."/>
            <person name="Banfield J.F."/>
        </authorList>
    </citation>
    <scope>NUCLEOTIDE SEQUENCE [LARGE SCALE GENOMIC DNA]</scope>
</reference>
<comment type="function">
    <text evidence="10">Protein O-mannosyltransferase that catalyzes the transfer of a single mannose residue from a polyprenol phospho-mannosyl lipidic donor to the hydroxyl group of selected serine and threonine residues in acceptor proteins.</text>
</comment>
<feature type="transmembrane region" description="Helical" evidence="10">
    <location>
        <begin position="206"/>
        <end position="226"/>
    </location>
</feature>
<dbReference type="InterPro" id="IPR003342">
    <property type="entry name" value="ArnT-like_N"/>
</dbReference>
<keyword evidence="6 10" id="KW-0812">Transmembrane</keyword>
<keyword evidence="5 10" id="KW-0808">Transferase</keyword>
<feature type="transmembrane region" description="Helical" evidence="10">
    <location>
        <begin position="12"/>
        <end position="28"/>
    </location>
</feature>
<feature type="transmembrane region" description="Helical" evidence="10">
    <location>
        <begin position="335"/>
        <end position="354"/>
    </location>
</feature>
<dbReference type="GO" id="GO:0005886">
    <property type="term" value="C:plasma membrane"/>
    <property type="evidence" value="ECO:0007669"/>
    <property type="project" value="UniProtKB-SubCell"/>
</dbReference>
<keyword evidence="4 10" id="KW-0328">Glycosyltransferase</keyword>
<feature type="transmembrane region" description="Helical" evidence="10">
    <location>
        <begin position="183"/>
        <end position="199"/>
    </location>
</feature>
<feature type="transmembrane region" description="Helical" evidence="10">
    <location>
        <begin position="95"/>
        <end position="113"/>
    </location>
</feature>
<organism evidence="13 14">
    <name type="scientific">Candidatus Daviesbacteria bacterium GW2011_GWF2_38_6</name>
    <dbReference type="NCBI Taxonomy" id="1618432"/>
    <lineage>
        <taxon>Bacteria</taxon>
        <taxon>Candidatus Daviesiibacteriota</taxon>
    </lineage>
</organism>
<gene>
    <name evidence="13" type="ORF">US99_C0021G0004</name>
</gene>
<evidence type="ECO:0000259" key="11">
    <source>
        <dbReference type="Pfam" id="PF02366"/>
    </source>
</evidence>
<evidence type="ECO:0000313" key="14">
    <source>
        <dbReference type="Proteomes" id="UP000034324"/>
    </source>
</evidence>
<comment type="caution">
    <text evidence="13">The sequence shown here is derived from an EMBL/GenBank/DDBJ whole genome shotgun (WGS) entry which is preliminary data.</text>
</comment>